<dbReference type="Proteomes" id="UP001046350">
    <property type="component" value="Chromosome"/>
</dbReference>
<dbReference type="InterPro" id="IPR022385">
    <property type="entry name" value="Rhs_assc_core"/>
</dbReference>
<evidence type="ECO:0000313" key="1">
    <source>
        <dbReference type="EMBL" id="QXH54242.1"/>
    </source>
</evidence>
<gene>
    <name evidence="1" type="ORF">KSS94_20085</name>
</gene>
<protein>
    <submittedName>
        <fullName evidence="1">RHS repeat-associated core domain-containing protein</fullName>
    </submittedName>
</protein>
<dbReference type="EMBL" id="CP077076">
    <property type="protein sequence ID" value="QXH54242.1"/>
    <property type="molecule type" value="Genomic_DNA"/>
</dbReference>
<reference evidence="1" key="1">
    <citation type="journal article" date="2021" name="Microorganisms">
        <title>The Ever-Expanding Pseudomonas Genus: Description of 43 New Species and Partition of the Pseudomonas putida Group.</title>
        <authorList>
            <person name="Girard L."/>
            <person name="Lood C."/>
            <person name="Hofte M."/>
            <person name="Vandamme P."/>
            <person name="Rokni-Zadeh H."/>
            <person name="van Noort V."/>
            <person name="Lavigne R."/>
            <person name="De Mot R."/>
        </authorList>
    </citation>
    <scope>NUCLEOTIDE SEQUENCE</scope>
    <source>
        <strain evidence="1">COW40</strain>
    </source>
</reference>
<sequence length="259" mass="28699">MPGTNVVDTSSSTRKKPHVRSYSAYGYAAVINEPVLLGYTGQLRDPISGCYLLGLGHRAYSPILMRFQSPDQLSPFDAGGINCYVYCLGDPLNHVDPSGRFGRRVQVPYRPLPMPRQQMSREVHGPDPLPSIQRVPNEQVRTYIAESSASMRRGLFMDATENALASIRPEGDASSPVGLLTADARFLEDTVHSYSRKIASDEQLGRAPDIAAVNSRRRGITLFQEIASGRRDYLMQGGRQHPGDPMYGQIERSVSFIRE</sequence>
<proteinExistence type="predicted"/>
<dbReference type="NCBIfam" id="TIGR03696">
    <property type="entry name" value="Rhs_assc_core"/>
    <property type="match status" value="1"/>
</dbReference>
<keyword evidence="2" id="KW-1185">Reference proteome</keyword>
<organism evidence="1 2">
    <name type="scientific">Pseudomonas fakonensis</name>
    <dbReference type="NCBI Taxonomy" id="2842355"/>
    <lineage>
        <taxon>Bacteria</taxon>
        <taxon>Pseudomonadati</taxon>
        <taxon>Pseudomonadota</taxon>
        <taxon>Gammaproteobacteria</taxon>
        <taxon>Pseudomonadales</taxon>
        <taxon>Pseudomonadaceae</taxon>
        <taxon>Pseudomonas</taxon>
    </lineage>
</organism>
<name>A0ABX8NDR2_9PSED</name>
<accession>A0ABX8NDR2</accession>
<evidence type="ECO:0000313" key="2">
    <source>
        <dbReference type="Proteomes" id="UP001046350"/>
    </source>
</evidence>